<dbReference type="PRINTS" id="PR01042">
    <property type="entry name" value="TRNASYNTHASP"/>
</dbReference>
<sequence>MRKMKDVVFFDIDDGSPRVLQVVIEKGKVPKNLTFGSSVETKGILNLNKNKQIELLAENVEVIGNCDLDDEYPFLPKKSYSDEYLRQYLHFRSRTHKFGSLLRIRNSICFAIHKYFIENNFIQIHTPVLTSNDCEGAGEVFCVAPYGFNRETNSSEGSSFFGDTAYLTVSGQLHLEVMARSMGNVYSFGPTFRAENSKSRLHLSEFYMVEAEMAFTYTLEEIMKFCENLIRSVTETVLNVCGEDISKFKDTNVVNSESMKFTSVPFTVITYQEAAKILDKNKRQLHSEFHFNNSLSKEHELFLVKYNGNMPMFIIEWPKCVKPFYMKSLPENNEKVMGFDLLSTNVGEICGGSLREDDIDKLQDSLLELKLQNKLHWYLQLRKYGNIPTGGFGIGFERYIQTLLGIPNIKDTIPFPRWPHSCKL</sequence>
<evidence type="ECO:0000256" key="2">
    <source>
        <dbReference type="ARBA" id="ARBA00012816"/>
    </source>
</evidence>
<dbReference type="Proteomes" id="UP001558652">
    <property type="component" value="Unassembled WGS sequence"/>
</dbReference>
<dbReference type="Gene3D" id="3.30.930.10">
    <property type="entry name" value="Bira Bifunctional Protein, Domain 2"/>
    <property type="match status" value="1"/>
</dbReference>
<dbReference type="InterPro" id="IPR012340">
    <property type="entry name" value="NA-bd_OB-fold"/>
</dbReference>
<dbReference type="EMBL" id="JBFDAA010000021">
    <property type="protein sequence ID" value="KAL1114845.1"/>
    <property type="molecule type" value="Genomic_DNA"/>
</dbReference>
<dbReference type="InterPro" id="IPR004364">
    <property type="entry name" value="Aa-tRNA-synt_II"/>
</dbReference>
<evidence type="ECO:0000256" key="4">
    <source>
        <dbReference type="ARBA" id="ARBA00022741"/>
    </source>
</evidence>
<evidence type="ECO:0000256" key="5">
    <source>
        <dbReference type="ARBA" id="ARBA00022840"/>
    </source>
</evidence>
<dbReference type="InterPro" id="IPR004522">
    <property type="entry name" value="Asn-tRNA-ligase"/>
</dbReference>
<accession>A0ABD0YI26</accession>
<feature type="domain" description="Aminoacyl-transfer RNA synthetases class-II family profile" evidence="8">
    <location>
        <begin position="102"/>
        <end position="414"/>
    </location>
</feature>
<evidence type="ECO:0000313" key="9">
    <source>
        <dbReference type="EMBL" id="KAL1114845.1"/>
    </source>
</evidence>
<dbReference type="AlphaFoldDB" id="A0ABD0YI26"/>
<keyword evidence="4" id="KW-0547">Nucleotide-binding</keyword>
<organism evidence="9 10">
    <name type="scientific">Ranatra chinensis</name>
    <dbReference type="NCBI Taxonomy" id="642074"/>
    <lineage>
        <taxon>Eukaryota</taxon>
        <taxon>Metazoa</taxon>
        <taxon>Ecdysozoa</taxon>
        <taxon>Arthropoda</taxon>
        <taxon>Hexapoda</taxon>
        <taxon>Insecta</taxon>
        <taxon>Pterygota</taxon>
        <taxon>Neoptera</taxon>
        <taxon>Paraneoptera</taxon>
        <taxon>Hemiptera</taxon>
        <taxon>Heteroptera</taxon>
        <taxon>Panheteroptera</taxon>
        <taxon>Nepomorpha</taxon>
        <taxon>Nepidae</taxon>
        <taxon>Ranatrinae</taxon>
        <taxon>Ranatra</taxon>
    </lineage>
</organism>
<dbReference type="PANTHER" id="PTHR22594">
    <property type="entry name" value="ASPARTYL/LYSYL-TRNA SYNTHETASE"/>
    <property type="match status" value="1"/>
</dbReference>
<dbReference type="SUPFAM" id="SSF55681">
    <property type="entry name" value="Class II aaRS and biotin synthetases"/>
    <property type="match status" value="1"/>
</dbReference>
<keyword evidence="3" id="KW-0436">Ligase</keyword>
<evidence type="ECO:0000259" key="8">
    <source>
        <dbReference type="PROSITE" id="PS50862"/>
    </source>
</evidence>
<dbReference type="InterPro" id="IPR006195">
    <property type="entry name" value="aa-tRNA-synth_II"/>
</dbReference>
<keyword evidence="10" id="KW-1185">Reference proteome</keyword>
<evidence type="ECO:0000313" key="10">
    <source>
        <dbReference type="Proteomes" id="UP001558652"/>
    </source>
</evidence>
<keyword evidence="5" id="KW-0067">ATP-binding</keyword>
<gene>
    <name evidence="9" type="ORF">AAG570_007669</name>
</gene>
<keyword evidence="6" id="KW-0648">Protein biosynthesis</keyword>
<dbReference type="NCBIfam" id="NF003037">
    <property type="entry name" value="PRK03932.1"/>
    <property type="match status" value="1"/>
</dbReference>
<keyword evidence="7" id="KW-0030">Aminoacyl-tRNA synthetase</keyword>
<dbReference type="NCBIfam" id="TIGR00457">
    <property type="entry name" value="asnS"/>
    <property type="match status" value="1"/>
</dbReference>
<comment type="caution">
    <text evidence="9">The sequence shown here is derived from an EMBL/GenBank/DDBJ whole genome shotgun (WGS) entry which is preliminary data.</text>
</comment>
<dbReference type="Pfam" id="PF00152">
    <property type="entry name" value="tRNA-synt_2"/>
    <property type="match status" value="1"/>
</dbReference>
<dbReference type="GO" id="GO:0004816">
    <property type="term" value="F:asparagine-tRNA ligase activity"/>
    <property type="evidence" value="ECO:0007669"/>
    <property type="project" value="UniProtKB-EC"/>
</dbReference>
<dbReference type="InterPro" id="IPR002312">
    <property type="entry name" value="Asp/Asn-tRNA-synth_IIb"/>
</dbReference>
<evidence type="ECO:0000256" key="7">
    <source>
        <dbReference type="ARBA" id="ARBA00023146"/>
    </source>
</evidence>
<evidence type="ECO:0000256" key="3">
    <source>
        <dbReference type="ARBA" id="ARBA00022598"/>
    </source>
</evidence>
<protein>
    <recommendedName>
        <fullName evidence="2">asparagine--tRNA ligase</fullName>
        <ecNumber evidence="2">6.1.1.22</ecNumber>
    </recommendedName>
</protein>
<dbReference type="GO" id="GO:0006412">
    <property type="term" value="P:translation"/>
    <property type="evidence" value="ECO:0007669"/>
    <property type="project" value="UniProtKB-KW"/>
</dbReference>
<dbReference type="Gene3D" id="2.40.50.140">
    <property type="entry name" value="Nucleic acid-binding proteins"/>
    <property type="match status" value="1"/>
</dbReference>
<dbReference type="SUPFAM" id="SSF50249">
    <property type="entry name" value="Nucleic acid-binding proteins"/>
    <property type="match status" value="1"/>
</dbReference>
<dbReference type="InterPro" id="IPR045864">
    <property type="entry name" value="aa-tRNA-synth_II/BPL/LPL"/>
</dbReference>
<evidence type="ECO:0000256" key="6">
    <source>
        <dbReference type="ARBA" id="ARBA00022917"/>
    </source>
</evidence>
<proteinExistence type="inferred from homology"/>
<reference evidence="9 10" key="1">
    <citation type="submission" date="2024-07" db="EMBL/GenBank/DDBJ databases">
        <title>Chromosome-level genome assembly of the water stick insect Ranatra chinensis (Heteroptera: Nepidae).</title>
        <authorList>
            <person name="Liu X."/>
        </authorList>
    </citation>
    <scope>NUCLEOTIDE SEQUENCE [LARGE SCALE GENOMIC DNA]</scope>
    <source>
        <strain evidence="9">Cailab_2021Rc</strain>
        <tissue evidence="9">Muscle</tissue>
    </source>
</reference>
<dbReference type="PANTHER" id="PTHR22594:SF34">
    <property type="entry name" value="ASPARAGINE--TRNA LIGASE, MITOCHONDRIAL-RELATED"/>
    <property type="match status" value="1"/>
</dbReference>
<comment type="similarity">
    <text evidence="1">Belongs to the class-II aminoacyl-tRNA synthetase family.</text>
</comment>
<dbReference type="EC" id="6.1.1.22" evidence="2"/>
<dbReference type="GO" id="GO:0005524">
    <property type="term" value="F:ATP binding"/>
    <property type="evidence" value="ECO:0007669"/>
    <property type="project" value="UniProtKB-KW"/>
</dbReference>
<name>A0ABD0YI26_9HEMI</name>
<evidence type="ECO:0000256" key="1">
    <source>
        <dbReference type="ARBA" id="ARBA00008226"/>
    </source>
</evidence>
<dbReference type="PROSITE" id="PS50862">
    <property type="entry name" value="AA_TRNA_LIGASE_II"/>
    <property type="match status" value="1"/>
</dbReference>